<evidence type="ECO:0000313" key="5">
    <source>
        <dbReference type="Proteomes" id="UP000676649"/>
    </source>
</evidence>
<dbReference type="EMBL" id="CP073754">
    <property type="protein sequence ID" value="QWF69934.1"/>
    <property type="molecule type" value="Genomic_DNA"/>
</dbReference>
<dbReference type="SUPFAM" id="SSF55811">
    <property type="entry name" value="Nudix"/>
    <property type="match status" value="1"/>
</dbReference>
<dbReference type="Pfam" id="PF00293">
    <property type="entry name" value="NUDIX"/>
    <property type="match status" value="1"/>
</dbReference>
<evidence type="ECO:0000313" key="4">
    <source>
        <dbReference type="EMBL" id="QWF69934.1"/>
    </source>
</evidence>
<evidence type="ECO:0000259" key="3">
    <source>
        <dbReference type="PROSITE" id="PS51462"/>
    </source>
</evidence>
<dbReference type="Proteomes" id="UP000676649">
    <property type="component" value="Chromosome"/>
</dbReference>
<accession>A0A975R974</accession>
<dbReference type="RefSeq" id="WP_215580603.1">
    <property type="nucleotide sequence ID" value="NZ_CP073754.1"/>
</dbReference>
<dbReference type="PANTHER" id="PTHR10885:SF0">
    <property type="entry name" value="ISOPENTENYL-DIPHOSPHATE DELTA-ISOMERASE"/>
    <property type="match status" value="1"/>
</dbReference>
<dbReference type="InterPro" id="IPR020084">
    <property type="entry name" value="NUDIX_hydrolase_CS"/>
</dbReference>
<sequence length="167" mass="19624">MPNELLPVVNEQDELIELRCRQEVHQLQLRHRAVHIFMFNEQGRLFLQKRSMFKDLNPGLWDTSAAGHVDGTESYDTCAHRELWEELGITALLYKLFKLDACPELGMEFIQVYRCMYNGPLKLEPAEIDEGAWYSLKDINTIVDKNDPQFTDTFKIIWRNFRLIGSM</sequence>
<comment type="cofactor">
    <cofactor evidence="1">
        <name>Mg(2+)</name>
        <dbReference type="ChEBI" id="CHEBI:18420"/>
    </cofactor>
</comment>
<dbReference type="PROSITE" id="PS51462">
    <property type="entry name" value="NUDIX"/>
    <property type="match status" value="1"/>
</dbReference>
<dbReference type="GO" id="GO:0016787">
    <property type="term" value="F:hydrolase activity"/>
    <property type="evidence" value="ECO:0007669"/>
    <property type="project" value="UniProtKB-KW"/>
</dbReference>
<gene>
    <name evidence="4" type="ORF">KEF85_11280</name>
</gene>
<dbReference type="PROSITE" id="PS00893">
    <property type="entry name" value="NUDIX_BOX"/>
    <property type="match status" value="1"/>
</dbReference>
<evidence type="ECO:0000256" key="2">
    <source>
        <dbReference type="ARBA" id="ARBA00022801"/>
    </source>
</evidence>
<keyword evidence="5" id="KW-1185">Reference proteome</keyword>
<dbReference type="InterPro" id="IPR015797">
    <property type="entry name" value="NUDIX_hydrolase-like_dom_sf"/>
</dbReference>
<dbReference type="AlphaFoldDB" id="A0A975R974"/>
<feature type="domain" description="Nudix hydrolase" evidence="3">
    <location>
        <begin position="29"/>
        <end position="156"/>
    </location>
</feature>
<reference evidence="4" key="1">
    <citation type="submission" date="2021-04" db="EMBL/GenBank/DDBJ databases">
        <title>Draft genome sequence data of methanotrophic Methylovulum sp. strain S1L and Methylomonas sp. strain S2AM isolated from boreal lake water columns.</title>
        <authorList>
            <person name="Rissanen A.J."/>
            <person name="Mangayil R."/>
            <person name="Svenning M.M."/>
            <person name="Khanongnuch R."/>
        </authorList>
    </citation>
    <scope>NUCLEOTIDE SEQUENCE</scope>
    <source>
        <strain evidence="4">S2AM</strain>
    </source>
</reference>
<name>A0A975R974_9GAMM</name>
<dbReference type="Gene3D" id="3.90.79.10">
    <property type="entry name" value="Nucleoside Triphosphate Pyrophosphohydrolase"/>
    <property type="match status" value="1"/>
</dbReference>
<evidence type="ECO:0000256" key="1">
    <source>
        <dbReference type="ARBA" id="ARBA00001946"/>
    </source>
</evidence>
<organism evidence="4 5">
    <name type="scientific">Methylomonas paludis</name>
    <dbReference type="NCBI Taxonomy" id="1173101"/>
    <lineage>
        <taxon>Bacteria</taxon>
        <taxon>Pseudomonadati</taxon>
        <taxon>Pseudomonadota</taxon>
        <taxon>Gammaproteobacteria</taxon>
        <taxon>Methylococcales</taxon>
        <taxon>Methylococcaceae</taxon>
        <taxon>Methylomonas</taxon>
    </lineage>
</organism>
<dbReference type="KEGG" id="mpad:KEF85_11280"/>
<dbReference type="PANTHER" id="PTHR10885">
    <property type="entry name" value="ISOPENTENYL-DIPHOSPHATE DELTA-ISOMERASE"/>
    <property type="match status" value="1"/>
</dbReference>
<keyword evidence="2" id="KW-0378">Hydrolase</keyword>
<dbReference type="CDD" id="cd04692">
    <property type="entry name" value="NUDIX_Hydrolase"/>
    <property type="match status" value="1"/>
</dbReference>
<protein>
    <submittedName>
        <fullName evidence="4">NUDIX domain-containing protein</fullName>
    </submittedName>
</protein>
<dbReference type="InterPro" id="IPR000086">
    <property type="entry name" value="NUDIX_hydrolase_dom"/>
</dbReference>
<proteinExistence type="predicted"/>